<comment type="caution">
    <text evidence="1">The sequence shown here is derived from an EMBL/GenBank/DDBJ whole genome shotgun (WGS) entry which is preliminary data.</text>
</comment>
<organism evidence="1 2">
    <name type="scientific">Williamsoniiplasma lucivorax</name>
    <dbReference type="NCBI Taxonomy" id="209274"/>
    <lineage>
        <taxon>Bacteria</taxon>
        <taxon>Bacillati</taxon>
        <taxon>Mycoplasmatota</taxon>
        <taxon>Mollicutes</taxon>
        <taxon>Entomoplasmatales</taxon>
        <taxon>Williamsoniiplasma</taxon>
    </lineage>
</organism>
<gene>
    <name evidence="1" type="ORF">ELUCI_v1c03030</name>
</gene>
<proteinExistence type="predicted"/>
<reference evidence="1 2" key="1">
    <citation type="submission" date="2017-11" db="EMBL/GenBank/DDBJ databases">
        <title>Genome sequence of Entomoplasma lucivorax PIPN-2 (ATCC 49196).</title>
        <authorList>
            <person name="Lo W.-S."/>
            <person name="Gasparich G.E."/>
            <person name="Kuo C.-H."/>
        </authorList>
    </citation>
    <scope>NUCLEOTIDE SEQUENCE [LARGE SCALE GENOMIC DNA]</scope>
    <source>
        <strain evidence="1 2">PIPN-2</strain>
    </source>
</reference>
<accession>A0A2S5RFL7</accession>
<evidence type="ECO:0000313" key="1">
    <source>
        <dbReference type="EMBL" id="PPE06012.1"/>
    </source>
</evidence>
<sequence length="36" mass="4169">MKLMAKTMVKLALYFALCVAEKITFTFNNEIKNSQK</sequence>
<dbReference type="Proteomes" id="UP000237865">
    <property type="component" value="Unassembled WGS sequence"/>
</dbReference>
<name>A0A2S5RFL7_9MOLU</name>
<dbReference type="EMBL" id="PHNE01000001">
    <property type="protein sequence ID" value="PPE06012.1"/>
    <property type="molecule type" value="Genomic_DNA"/>
</dbReference>
<dbReference type="AlphaFoldDB" id="A0A2S5RFL7"/>
<keyword evidence="2" id="KW-1185">Reference proteome</keyword>
<protein>
    <submittedName>
        <fullName evidence="1">Uncharacterized protein</fullName>
    </submittedName>
</protein>
<evidence type="ECO:0000313" key="2">
    <source>
        <dbReference type="Proteomes" id="UP000237865"/>
    </source>
</evidence>